<comment type="caution">
    <text evidence="1">The sequence shown here is derived from an EMBL/GenBank/DDBJ whole genome shotgun (WGS) entry which is preliminary data.</text>
</comment>
<proteinExistence type="predicted"/>
<dbReference type="EMBL" id="CAJNOC010000440">
    <property type="protein sequence ID" value="CAF0761826.1"/>
    <property type="molecule type" value="Genomic_DNA"/>
</dbReference>
<protein>
    <submittedName>
        <fullName evidence="1">Uncharacterized protein</fullName>
    </submittedName>
</protein>
<evidence type="ECO:0000313" key="2">
    <source>
        <dbReference type="Proteomes" id="UP000663879"/>
    </source>
</evidence>
<gene>
    <name evidence="1" type="ORF">OXX778_LOCUS4473</name>
</gene>
<organism evidence="1 2">
    <name type="scientific">Brachionus calyciflorus</name>
    <dbReference type="NCBI Taxonomy" id="104777"/>
    <lineage>
        <taxon>Eukaryota</taxon>
        <taxon>Metazoa</taxon>
        <taxon>Spiralia</taxon>
        <taxon>Gnathifera</taxon>
        <taxon>Rotifera</taxon>
        <taxon>Eurotatoria</taxon>
        <taxon>Monogononta</taxon>
        <taxon>Pseudotrocha</taxon>
        <taxon>Ploima</taxon>
        <taxon>Brachionidae</taxon>
        <taxon>Brachionus</taxon>
    </lineage>
</organism>
<reference evidence="1" key="1">
    <citation type="submission" date="2021-02" db="EMBL/GenBank/DDBJ databases">
        <authorList>
            <person name="Nowell W R."/>
        </authorList>
    </citation>
    <scope>NUCLEOTIDE SEQUENCE</scope>
    <source>
        <strain evidence="1">Ploen Becks lab</strain>
    </source>
</reference>
<dbReference type="Proteomes" id="UP000663879">
    <property type="component" value="Unassembled WGS sequence"/>
</dbReference>
<name>A0A813Q4E8_9BILA</name>
<accession>A0A813Q4E8</accession>
<evidence type="ECO:0000313" key="1">
    <source>
        <dbReference type="EMBL" id="CAF0761826.1"/>
    </source>
</evidence>
<keyword evidence="2" id="KW-1185">Reference proteome</keyword>
<dbReference type="AlphaFoldDB" id="A0A813Q4E8"/>
<sequence>MIAGRILNENLPKLVETEFEKCLLEIQKNVNEIEILKEKINLSRIDSEDTLKYEKLNKELLNQINQIQNNEIYFAEFRNNQTINALIINSYIILVKASKKLKIRHKSISSLVQLLNSTITKENSYDYVKWFRLQLKIFLLSIEKQLVELYNNNDETNRVDLHLKNDLVILSRYLIEFVPFNELLLLNHEIVPTCLKFLKDNFNESNIETIFKILEKLCCKLIDEISRHDLAVLLHRYKYLQIIINIREFLVYLMSGYIDYLIKYKVNLVQRLLSTIFVLKAFVNDNILDEYIKIYDTFLSILSHKIQRYDELNIEIIEFFQGIAIEIADQGIKKGMVFSGRNEVLLDMMSGIISKSVDFNLYCEKDFKLFEMACLTIESLLENRDHGISFNYFNEKYWKCIESPFEFFLLHEKGFDILRIFSGFFRTYKTDQIKFLEKIIDSLQMFIDNKIKTNSKKIDIAFQQILVKILQLIQKNTSVGILDEKISCLLISYFNFGNKLRIDEWIGSFGNFNFDFVEHRFKFIFEKNHLYLAFKDLTVKKLNVRECELPDFRQSTCIFHFISFLGDFVEIYRKNFNGEEKYQLIEFLELLWKFESWIDVKNIIENTLNILIN</sequence>